<keyword evidence="4" id="KW-1185">Reference proteome</keyword>
<dbReference type="InterPro" id="IPR011006">
    <property type="entry name" value="CheY-like_superfamily"/>
</dbReference>
<evidence type="ECO:0000313" key="4">
    <source>
        <dbReference type="Proteomes" id="UP001154240"/>
    </source>
</evidence>
<evidence type="ECO:0000256" key="1">
    <source>
        <dbReference type="PROSITE-ProRule" id="PRU00169"/>
    </source>
</evidence>
<dbReference type="GO" id="GO:0000160">
    <property type="term" value="P:phosphorelay signal transduction system"/>
    <property type="evidence" value="ECO:0007669"/>
    <property type="project" value="InterPro"/>
</dbReference>
<comment type="caution">
    <text evidence="3">The sequence shown here is derived from an EMBL/GenBank/DDBJ whole genome shotgun (WGS) entry which is preliminary data.</text>
</comment>
<reference evidence="3" key="1">
    <citation type="journal article" date="2022" name="bioRxiv">
        <title>Thiovibrio frasassiensisgen. nov., sp. nov., an autotrophic, elemental sulfur disproportionating bacterium isolated from sulfidic karst sediment, and proposal of Thiovibrionaceae fam. nov.</title>
        <authorList>
            <person name="Aronson H."/>
            <person name="Thomas C."/>
            <person name="Bhattacharyya M."/>
            <person name="Eckstein S."/>
            <person name="Jensen S."/>
            <person name="Barco R."/>
            <person name="Macalady J."/>
            <person name="Amend J."/>
        </authorList>
    </citation>
    <scope>NUCLEOTIDE SEQUENCE</scope>
    <source>
        <strain evidence="3">RS19-109</strain>
    </source>
</reference>
<dbReference type="InterPro" id="IPR001789">
    <property type="entry name" value="Sig_transdc_resp-reg_receiver"/>
</dbReference>
<evidence type="ECO:0000313" key="3">
    <source>
        <dbReference type="EMBL" id="MDG4476650.1"/>
    </source>
</evidence>
<sequence>MDQDYSNILIVDNAEFIRMVVRLRLEGAGVPPKNIYEAENGQEAYDLMDEKGICNILCDYEMAVMDGIQLATRLLITEQRQGLRFVLFSGTPPAKITAALADSRLNIPVIPKTQLRENWLQTDFIRIWFPELASNLLLQQK</sequence>
<dbReference type="RefSeq" id="WP_307633616.1">
    <property type="nucleotide sequence ID" value="NZ_JAPHEH010000001.1"/>
</dbReference>
<feature type="modified residue" description="4-aspartylphosphate" evidence="1">
    <location>
        <position position="59"/>
    </location>
</feature>
<dbReference type="SMART" id="SM00448">
    <property type="entry name" value="REC"/>
    <property type="match status" value="1"/>
</dbReference>
<dbReference type="Pfam" id="PF00072">
    <property type="entry name" value="Response_reg"/>
    <property type="match status" value="1"/>
</dbReference>
<name>A0A9X4MIR3_9BACT</name>
<accession>A0A9X4MIR3</accession>
<dbReference type="PANTHER" id="PTHR43228:SF1">
    <property type="entry name" value="TWO-COMPONENT RESPONSE REGULATOR ARR22"/>
    <property type="match status" value="1"/>
</dbReference>
<dbReference type="EMBL" id="JAPHEH010000001">
    <property type="protein sequence ID" value="MDG4476650.1"/>
    <property type="molecule type" value="Genomic_DNA"/>
</dbReference>
<protein>
    <submittedName>
        <fullName evidence="3">Response regulator</fullName>
    </submittedName>
</protein>
<keyword evidence="1" id="KW-0597">Phosphoprotein</keyword>
<dbReference type="Gene3D" id="3.40.50.2300">
    <property type="match status" value="1"/>
</dbReference>
<reference evidence="3" key="2">
    <citation type="submission" date="2022-10" db="EMBL/GenBank/DDBJ databases">
        <authorList>
            <person name="Aronson H.S."/>
        </authorList>
    </citation>
    <scope>NUCLEOTIDE SEQUENCE</scope>
    <source>
        <strain evidence="3">RS19-109</strain>
    </source>
</reference>
<gene>
    <name evidence="3" type="ORF">OLX77_10855</name>
</gene>
<feature type="domain" description="Response regulatory" evidence="2">
    <location>
        <begin position="7"/>
        <end position="122"/>
    </location>
</feature>
<dbReference type="Proteomes" id="UP001154240">
    <property type="component" value="Unassembled WGS sequence"/>
</dbReference>
<evidence type="ECO:0000259" key="2">
    <source>
        <dbReference type="PROSITE" id="PS50110"/>
    </source>
</evidence>
<proteinExistence type="predicted"/>
<dbReference type="InterPro" id="IPR052048">
    <property type="entry name" value="ST_Response_Regulator"/>
</dbReference>
<organism evidence="3 4">
    <name type="scientific">Thiovibrio frasassiensis</name>
    <dbReference type="NCBI Taxonomy" id="2984131"/>
    <lineage>
        <taxon>Bacteria</taxon>
        <taxon>Pseudomonadati</taxon>
        <taxon>Thermodesulfobacteriota</taxon>
        <taxon>Desulfobulbia</taxon>
        <taxon>Desulfobulbales</taxon>
        <taxon>Thiovibrionaceae</taxon>
        <taxon>Thiovibrio</taxon>
    </lineage>
</organism>
<dbReference type="PROSITE" id="PS50110">
    <property type="entry name" value="RESPONSE_REGULATORY"/>
    <property type="match status" value="1"/>
</dbReference>
<dbReference type="AlphaFoldDB" id="A0A9X4MIR3"/>
<dbReference type="SUPFAM" id="SSF52172">
    <property type="entry name" value="CheY-like"/>
    <property type="match status" value="1"/>
</dbReference>
<dbReference type="PANTHER" id="PTHR43228">
    <property type="entry name" value="TWO-COMPONENT RESPONSE REGULATOR"/>
    <property type="match status" value="1"/>
</dbReference>